<dbReference type="Pfam" id="PF10545">
    <property type="entry name" value="MADF_DNA_bdg"/>
    <property type="match status" value="1"/>
</dbReference>
<dbReference type="InterPro" id="IPR006578">
    <property type="entry name" value="MADF-dom"/>
</dbReference>
<feature type="region of interest" description="Disordered" evidence="1">
    <location>
        <begin position="365"/>
        <end position="386"/>
    </location>
</feature>
<evidence type="ECO:0000313" key="4">
    <source>
        <dbReference type="Proteomes" id="UP000078200"/>
    </source>
</evidence>
<dbReference type="Proteomes" id="UP000078200">
    <property type="component" value="Unassembled WGS sequence"/>
</dbReference>
<feature type="region of interest" description="Disordered" evidence="1">
    <location>
        <begin position="296"/>
        <end position="327"/>
    </location>
</feature>
<dbReference type="VEuPathDB" id="VectorBase:GAUT020302"/>
<evidence type="ECO:0000313" key="3">
    <source>
        <dbReference type="EnsemblMetazoa" id="GAUT020302-PA"/>
    </source>
</evidence>
<dbReference type="EnsemblMetazoa" id="GAUT020302-RA">
    <property type="protein sequence ID" value="GAUT020302-PA"/>
    <property type="gene ID" value="GAUT020302"/>
</dbReference>
<dbReference type="PROSITE" id="PS51029">
    <property type="entry name" value="MADF"/>
    <property type="match status" value="1"/>
</dbReference>
<keyword evidence="4" id="KW-1185">Reference proteome</keyword>
<reference evidence="3" key="1">
    <citation type="submission" date="2020-05" db="UniProtKB">
        <authorList>
            <consortium name="EnsemblMetazoa"/>
        </authorList>
    </citation>
    <scope>IDENTIFICATION</scope>
    <source>
        <strain evidence="3">TTRI</strain>
    </source>
</reference>
<feature type="compositionally biased region" description="Basic residues" evidence="1">
    <location>
        <begin position="311"/>
        <end position="322"/>
    </location>
</feature>
<dbReference type="PANTHER" id="PTHR21505:SF12">
    <property type="entry name" value="MADF DOMAIN-CONTAINING PROTEIN-RELATED"/>
    <property type="match status" value="1"/>
</dbReference>
<name>A0A1A9UYZ6_GLOAU</name>
<accession>A0A1A9UYZ6</accession>
<feature type="domain" description="MADF" evidence="2">
    <location>
        <begin position="10"/>
        <end position="97"/>
    </location>
</feature>
<dbReference type="SMART" id="SM00595">
    <property type="entry name" value="MADF"/>
    <property type="match status" value="1"/>
</dbReference>
<organism evidence="3 4">
    <name type="scientific">Glossina austeni</name>
    <name type="common">Savannah tsetse fly</name>
    <dbReference type="NCBI Taxonomy" id="7395"/>
    <lineage>
        <taxon>Eukaryota</taxon>
        <taxon>Metazoa</taxon>
        <taxon>Ecdysozoa</taxon>
        <taxon>Arthropoda</taxon>
        <taxon>Hexapoda</taxon>
        <taxon>Insecta</taxon>
        <taxon>Pterygota</taxon>
        <taxon>Neoptera</taxon>
        <taxon>Endopterygota</taxon>
        <taxon>Diptera</taxon>
        <taxon>Brachycera</taxon>
        <taxon>Muscomorpha</taxon>
        <taxon>Hippoboscoidea</taxon>
        <taxon>Glossinidae</taxon>
        <taxon>Glossina</taxon>
    </lineage>
</organism>
<proteinExistence type="predicted"/>
<protein>
    <submittedName>
        <fullName evidence="3">MADF domain-containing protein</fullName>
    </submittedName>
</protein>
<sequence>MEWSREKTLALIQEYRKRRGLWDMTHDDYRKKEFKNKLLMEVSESLGGNIAISEIEKKFHTLRTQYHREINRMKIIKPYHSKWFGFKYLQFLSSPKACRSNKGRIKSEITEDGTVTTKYIIRESVSHDASVGSGTGGNGSNNDNEEFITLQTVTAKNGCSTTNSRTHELEKLIEETTKDVEEIEDSKPKMTLKEITVPLEHHQHEYSNAGELQISSVESDQQEVNHIQDVDENMDTINLHTSGDEDIAYQGTSTVGSTTSTMGVSTVMTAHSSSGTTVHPIPTRIIKIQRRDTVHDNGEYYDNNPQSNHAQSHHHHHHHHQQQPHIHTISSNAPTAAKRIYYDASSSGHHTATILADATSPAQTTGNLTLLNTTTSSPPSPHSSKIQVRSNLTSSHLLSPAVRDEFSTYGEYVANEMRGLKTQEILISLKHKINTALFEASMAELQK</sequence>
<evidence type="ECO:0000259" key="2">
    <source>
        <dbReference type="PROSITE" id="PS51029"/>
    </source>
</evidence>
<dbReference type="STRING" id="7395.A0A1A9UYZ6"/>
<evidence type="ECO:0000256" key="1">
    <source>
        <dbReference type="SAM" id="MobiDB-lite"/>
    </source>
</evidence>
<dbReference type="PANTHER" id="PTHR21505">
    <property type="entry name" value="MADF DOMAIN-CONTAINING PROTEIN-RELATED"/>
    <property type="match status" value="1"/>
</dbReference>
<dbReference type="AlphaFoldDB" id="A0A1A9UYZ6"/>
<feature type="compositionally biased region" description="Low complexity" evidence="1">
    <location>
        <begin position="365"/>
        <end position="377"/>
    </location>
</feature>